<proteinExistence type="inferred from homology"/>
<evidence type="ECO:0000256" key="2">
    <source>
        <dbReference type="ARBA" id="ARBA00022679"/>
    </source>
</evidence>
<dbReference type="EC" id="2.7.4.25" evidence="8"/>
<dbReference type="Gene3D" id="3.40.50.300">
    <property type="entry name" value="P-loop containing nucleotide triphosphate hydrolases"/>
    <property type="match status" value="1"/>
</dbReference>
<evidence type="ECO:0000256" key="7">
    <source>
        <dbReference type="ARBA" id="ARBA00048478"/>
    </source>
</evidence>
<reference evidence="10 11" key="1">
    <citation type="submission" date="2020-12" db="EMBL/GenBank/DDBJ databases">
        <title>Microbacterium sp. HY060.</title>
        <authorList>
            <person name="Zhou J."/>
        </authorList>
    </citation>
    <scope>NUCLEOTIDE SEQUENCE [LARGE SCALE GENOMIC DNA]</scope>
    <source>
        <strain evidence="10 11">HY60</strain>
    </source>
</reference>
<dbReference type="Pfam" id="PF02224">
    <property type="entry name" value="Cytidylate_kin"/>
    <property type="match status" value="1"/>
</dbReference>
<keyword evidence="11" id="KW-1185">Reference proteome</keyword>
<keyword evidence="8" id="KW-0963">Cytoplasm</keyword>
<evidence type="ECO:0000256" key="8">
    <source>
        <dbReference type="HAMAP-Rule" id="MF_00238"/>
    </source>
</evidence>
<name>A0ABX6YFB0_9MICO</name>
<evidence type="ECO:0000313" key="10">
    <source>
        <dbReference type="EMBL" id="QPZ37095.1"/>
    </source>
</evidence>
<dbReference type="PANTHER" id="PTHR21299:SF2">
    <property type="entry name" value="CYTIDYLATE KINASE"/>
    <property type="match status" value="1"/>
</dbReference>
<gene>
    <name evidence="8 10" type="primary">cmk</name>
    <name evidence="10" type="ORF">HCR76_09410</name>
</gene>
<evidence type="ECO:0000256" key="1">
    <source>
        <dbReference type="ARBA" id="ARBA00009427"/>
    </source>
</evidence>
<evidence type="ECO:0000313" key="11">
    <source>
        <dbReference type="Proteomes" id="UP000662814"/>
    </source>
</evidence>
<dbReference type="InterPro" id="IPR027417">
    <property type="entry name" value="P-loop_NTPase"/>
</dbReference>
<evidence type="ECO:0000256" key="5">
    <source>
        <dbReference type="ARBA" id="ARBA00022840"/>
    </source>
</evidence>
<feature type="domain" description="Cytidylate kinase" evidence="9">
    <location>
        <begin position="6"/>
        <end position="217"/>
    </location>
</feature>
<keyword evidence="3 8" id="KW-0547">Nucleotide-binding</keyword>
<protein>
    <recommendedName>
        <fullName evidence="8">Cytidylate kinase</fullName>
        <shortName evidence="8">CK</shortName>
        <ecNumber evidence="8">2.7.4.25</ecNumber>
    </recommendedName>
    <alternativeName>
        <fullName evidence="8">Cytidine monophosphate kinase</fullName>
        <shortName evidence="8">CMP kinase</shortName>
    </alternativeName>
</protein>
<feature type="binding site" evidence="8">
    <location>
        <begin position="10"/>
        <end position="18"/>
    </location>
    <ligand>
        <name>ATP</name>
        <dbReference type="ChEBI" id="CHEBI:30616"/>
    </ligand>
</feature>
<dbReference type="PANTHER" id="PTHR21299">
    <property type="entry name" value="CYTIDYLATE KINASE/PANTOATE-BETA-ALANINE LIGASE"/>
    <property type="match status" value="1"/>
</dbReference>
<accession>A0ABX6YFB0</accession>
<dbReference type="InterPro" id="IPR011994">
    <property type="entry name" value="Cytidylate_kinase_dom"/>
</dbReference>
<keyword evidence="2 8" id="KW-0808">Transferase</keyword>
<evidence type="ECO:0000256" key="3">
    <source>
        <dbReference type="ARBA" id="ARBA00022741"/>
    </source>
</evidence>
<dbReference type="RefSeq" id="WP_166993026.1">
    <property type="nucleotide sequence ID" value="NZ_CP061169.1"/>
</dbReference>
<dbReference type="Proteomes" id="UP000662814">
    <property type="component" value="Chromosome"/>
</dbReference>
<evidence type="ECO:0000256" key="4">
    <source>
        <dbReference type="ARBA" id="ARBA00022777"/>
    </source>
</evidence>
<evidence type="ECO:0000259" key="9">
    <source>
        <dbReference type="Pfam" id="PF02224"/>
    </source>
</evidence>
<dbReference type="GO" id="GO:0016301">
    <property type="term" value="F:kinase activity"/>
    <property type="evidence" value="ECO:0007669"/>
    <property type="project" value="UniProtKB-KW"/>
</dbReference>
<comment type="subcellular location">
    <subcellularLocation>
        <location evidence="8">Cytoplasm</location>
    </subcellularLocation>
</comment>
<comment type="catalytic activity">
    <reaction evidence="6 8">
        <text>dCMP + ATP = dCDP + ADP</text>
        <dbReference type="Rhea" id="RHEA:25094"/>
        <dbReference type="ChEBI" id="CHEBI:30616"/>
        <dbReference type="ChEBI" id="CHEBI:57566"/>
        <dbReference type="ChEBI" id="CHEBI:58593"/>
        <dbReference type="ChEBI" id="CHEBI:456216"/>
        <dbReference type="EC" id="2.7.4.25"/>
    </reaction>
</comment>
<dbReference type="EMBL" id="CP061169">
    <property type="protein sequence ID" value="QPZ37095.1"/>
    <property type="molecule type" value="Genomic_DNA"/>
</dbReference>
<keyword evidence="4 8" id="KW-0418">Kinase</keyword>
<evidence type="ECO:0000256" key="6">
    <source>
        <dbReference type="ARBA" id="ARBA00047615"/>
    </source>
</evidence>
<dbReference type="CDD" id="cd02020">
    <property type="entry name" value="CMPK"/>
    <property type="match status" value="1"/>
</dbReference>
<dbReference type="HAMAP" id="MF_00238">
    <property type="entry name" value="Cytidyl_kinase_type1"/>
    <property type="match status" value="1"/>
</dbReference>
<comment type="catalytic activity">
    <reaction evidence="7 8">
        <text>CMP + ATP = CDP + ADP</text>
        <dbReference type="Rhea" id="RHEA:11600"/>
        <dbReference type="ChEBI" id="CHEBI:30616"/>
        <dbReference type="ChEBI" id="CHEBI:58069"/>
        <dbReference type="ChEBI" id="CHEBI:60377"/>
        <dbReference type="ChEBI" id="CHEBI:456216"/>
        <dbReference type="EC" id="2.7.4.25"/>
    </reaction>
</comment>
<keyword evidence="5 8" id="KW-0067">ATP-binding</keyword>
<dbReference type="InterPro" id="IPR003136">
    <property type="entry name" value="Cytidylate_kin"/>
</dbReference>
<comment type="similarity">
    <text evidence="1 8">Belongs to the cytidylate kinase family. Type 1 subfamily.</text>
</comment>
<organism evidence="10 11">
    <name type="scientific">Paramicrobacterium chengjingii</name>
    <dbReference type="NCBI Taxonomy" id="2769067"/>
    <lineage>
        <taxon>Bacteria</taxon>
        <taxon>Bacillati</taxon>
        <taxon>Actinomycetota</taxon>
        <taxon>Actinomycetes</taxon>
        <taxon>Micrococcales</taxon>
        <taxon>Microbacteriaceae</taxon>
        <taxon>Paramicrobacterium</taxon>
    </lineage>
</organism>
<dbReference type="SUPFAM" id="SSF52540">
    <property type="entry name" value="P-loop containing nucleoside triphosphate hydrolases"/>
    <property type="match status" value="1"/>
</dbReference>
<dbReference type="NCBIfam" id="TIGR00017">
    <property type="entry name" value="cmk"/>
    <property type="match status" value="1"/>
</dbReference>
<sequence length="226" mass="24697">MAEIFVAIDGPAGSGKSSISKQAARRLRYNYLDTGAAYRALAWWVLERGMSPADSDAIVEALPDWDYDIGVDPDEYFVTVGETDITEAIREPRVSSAVSGVARVPEIREHVNALFRSIMRSAPRDGIIVEGRDITTVVAPDAPVRILLTASEEVRMARRSAELTTENATEVADQLRKRDAADSRVVDFMTAAEGVVTVDSTTLNFDQTVDAVLDVIRQQTARTTHG</sequence>